<reference evidence="1" key="1">
    <citation type="submission" date="2020-11" db="EMBL/GenBank/DDBJ databases">
        <authorList>
            <person name="Whiteford S."/>
        </authorList>
    </citation>
    <scope>NUCLEOTIDE SEQUENCE</scope>
</reference>
<name>A0A8S4FMQ1_PLUXY</name>
<evidence type="ECO:0000313" key="2">
    <source>
        <dbReference type="Proteomes" id="UP000653454"/>
    </source>
</evidence>
<evidence type="ECO:0000313" key="1">
    <source>
        <dbReference type="EMBL" id="CAG9129613.1"/>
    </source>
</evidence>
<gene>
    <name evidence="1" type="ORF">PLXY2_LOCUS9627</name>
</gene>
<dbReference type="Proteomes" id="UP000653454">
    <property type="component" value="Unassembled WGS sequence"/>
</dbReference>
<proteinExistence type="predicted"/>
<dbReference type="EMBL" id="CAJHNJ030000038">
    <property type="protein sequence ID" value="CAG9129613.1"/>
    <property type="molecule type" value="Genomic_DNA"/>
</dbReference>
<protein>
    <submittedName>
        <fullName evidence="1">(diamondback moth) hypothetical protein</fullName>
    </submittedName>
</protein>
<organism evidence="1 2">
    <name type="scientific">Plutella xylostella</name>
    <name type="common">Diamondback moth</name>
    <name type="synonym">Plutella maculipennis</name>
    <dbReference type="NCBI Taxonomy" id="51655"/>
    <lineage>
        <taxon>Eukaryota</taxon>
        <taxon>Metazoa</taxon>
        <taxon>Ecdysozoa</taxon>
        <taxon>Arthropoda</taxon>
        <taxon>Hexapoda</taxon>
        <taxon>Insecta</taxon>
        <taxon>Pterygota</taxon>
        <taxon>Neoptera</taxon>
        <taxon>Endopterygota</taxon>
        <taxon>Lepidoptera</taxon>
        <taxon>Glossata</taxon>
        <taxon>Ditrysia</taxon>
        <taxon>Yponomeutoidea</taxon>
        <taxon>Plutellidae</taxon>
        <taxon>Plutella</taxon>
    </lineage>
</organism>
<comment type="caution">
    <text evidence="1">The sequence shown here is derived from an EMBL/GenBank/DDBJ whole genome shotgun (WGS) entry which is preliminary data.</text>
</comment>
<keyword evidence="2" id="KW-1185">Reference proteome</keyword>
<dbReference type="AlphaFoldDB" id="A0A8S4FMQ1"/>
<accession>A0A8S4FMQ1</accession>
<sequence>MSEEIAENGTTNGDVPEIELIIKPQDSNLEPSETQVDAVNLDAAGKVKQKLQHNA</sequence>